<keyword evidence="2" id="KW-0548">Nucleotidyltransferase</keyword>
<dbReference type="SUPFAM" id="SSF53098">
    <property type="entry name" value="Ribonuclease H-like"/>
    <property type="match status" value="1"/>
</dbReference>
<dbReference type="Gene3D" id="1.10.340.70">
    <property type="match status" value="1"/>
</dbReference>
<dbReference type="PANTHER" id="PTHR37984">
    <property type="entry name" value="PROTEIN CBG26694"/>
    <property type="match status" value="1"/>
</dbReference>
<evidence type="ECO:0000313" key="7">
    <source>
        <dbReference type="Proteomes" id="UP000683360"/>
    </source>
</evidence>
<evidence type="ECO:0000256" key="4">
    <source>
        <dbReference type="ARBA" id="ARBA00022759"/>
    </source>
</evidence>
<name>A0A8S3UL68_MYTED</name>
<dbReference type="SUPFAM" id="SSF56219">
    <property type="entry name" value="DNase I-like"/>
    <property type="match status" value="1"/>
</dbReference>
<dbReference type="EMBL" id="CAJPWZ010002730">
    <property type="protein sequence ID" value="CAG2244272.1"/>
    <property type="molecule type" value="Genomic_DNA"/>
</dbReference>
<evidence type="ECO:0000259" key="5">
    <source>
        <dbReference type="PROSITE" id="PS50994"/>
    </source>
</evidence>
<dbReference type="Gene3D" id="3.60.10.10">
    <property type="entry name" value="Endonuclease/exonuclease/phosphatase"/>
    <property type="match status" value="1"/>
</dbReference>
<dbReference type="InterPro" id="IPR036397">
    <property type="entry name" value="RNaseH_sf"/>
</dbReference>
<evidence type="ECO:0000256" key="2">
    <source>
        <dbReference type="ARBA" id="ARBA00022695"/>
    </source>
</evidence>
<dbReference type="InterPro" id="IPR041588">
    <property type="entry name" value="Integrase_H2C2"/>
</dbReference>
<feature type="domain" description="Integrase catalytic" evidence="5">
    <location>
        <begin position="1107"/>
        <end position="1264"/>
    </location>
</feature>
<dbReference type="FunFam" id="1.10.340.70:FF:000003">
    <property type="entry name" value="Protein CBG25708"/>
    <property type="match status" value="1"/>
</dbReference>
<dbReference type="GO" id="GO:0003676">
    <property type="term" value="F:nucleic acid binding"/>
    <property type="evidence" value="ECO:0007669"/>
    <property type="project" value="InterPro"/>
</dbReference>
<evidence type="ECO:0000256" key="3">
    <source>
        <dbReference type="ARBA" id="ARBA00022722"/>
    </source>
</evidence>
<keyword evidence="4" id="KW-0378">Hydrolase</keyword>
<dbReference type="InterPro" id="IPR021109">
    <property type="entry name" value="Peptidase_aspartic_dom_sf"/>
</dbReference>
<keyword evidence="3" id="KW-0540">Nuclease</keyword>
<dbReference type="InterPro" id="IPR001584">
    <property type="entry name" value="Integrase_cat-core"/>
</dbReference>
<dbReference type="PROSITE" id="PS50994">
    <property type="entry name" value="INTEGRASE"/>
    <property type="match status" value="1"/>
</dbReference>
<dbReference type="Gene3D" id="3.30.420.10">
    <property type="entry name" value="Ribonuclease H-like superfamily/Ribonuclease H"/>
    <property type="match status" value="1"/>
</dbReference>
<dbReference type="FunFam" id="3.30.420.10:FF:000063">
    <property type="entry name" value="Retrovirus-related Pol polyprotein from transposon 297-like Protein"/>
    <property type="match status" value="1"/>
</dbReference>
<accession>A0A8S3UL68</accession>
<dbReference type="OrthoDB" id="6114545at2759"/>
<proteinExistence type="predicted"/>
<gene>
    <name evidence="6" type="ORF">MEDL_56347</name>
</gene>
<reference evidence="6" key="1">
    <citation type="submission" date="2021-03" db="EMBL/GenBank/DDBJ databases">
        <authorList>
            <person name="Bekaert M."/>
        </authorList>
    </citation>
    <scope>NUCLEOTIDE SEQUENCE</scope>
</reference>
<dbReference type="Gene3D" id="2.40.70.10">
    <property type="entry name" value="Acid Proteases"/>
    <property type="match status" value="1"/>
</dbReference>
<evidence type="ECO:0000313" key="6">
    <source>
        <dbReference type="EMBL" id="CAG2244272.1"/>
    </source>
</evidence>
<keyword evidence="7" id="KW-1185">Reference proteome</keyword>
<dbReference type="PANTHER" id="PTHR37984:SF5">
    <property type="entry name" value="PROTEIN NYNRIN-LIKE"/>
    <property type="match status" value="1"/>
</dbReference>
<evidence type="ECO:0000256" key="1">
    <source>
        <dbReference type="ARBA" id="ARBA00022679"/>
    </source>
</evidence>
<dbReference type="InterPro" id="IPR036691">
    <property type="entry name" value="Endo/exonu/phosph_ase_sf"/>
</dbReference>
<dbReference type="CDD" id="cd05481">
    <property type="entry name" value="retropepsin_like_LTR_1"/>
    <property type="match status" value="1"/>
</dbReference>
<dbReference type="Proteomes" id="UP000683360">
    <property type="component" value="Unassembled WGS sequence"/>
</dbReference>
<keyword evidence="1" id="KW-0808">Transferase</keyword>
<sequence length="1438" mass="166859">MGQIVHTVVDKYSANAEEISQIKDRMETIAEENGNVSNIVIQELKAEVLDLKCRSMSDNLVFSGLAFQREESCKLKIQNFLLNELDIPYNVNLGSVHRFGKPGLNGARPIVAKFIHRDELEDVLKNTFKLKGKTFGISEQFPIEIERKRKELYPVMKMAKNEGKKVKLDGSRESSKNQNDQLNYLNLTCINCCGIKSKLKYPEFTELLYKTDIAGIVETKLDDIDDIQLQGYELIYKNRNKIGKRRSGGLAVAYKNHLKDNIEYIKTESKFVLWCKISKVINRSDDILFGNYLHPPEYTSYSSIDAINEIEMELFELSHRFSKCLLVGDFNARTGSEDDFIFVPDSESHVVDIENIQINAVCNLDQYDFSRKRNSRDKIKNRFGNQLLEFCKGNNFFIMNGRTLGDIDGKFTCRNSSVVDYCLCSAELIQNFTDFKVLDFSSLYSDVHSPIEISLKQTDQEVSTKYSDDTRTNEQKINNWTNEKSHKFLECLNLTEIENINSEIDGTTVVTQETVDTIIVQERSQNIEKNKPWFDHDCKAARSEFRKMKRNKNKSPFHRALVLDAEKRYKNTMNKAHKKYRSDFRKKMDDLKQNDEDQKKLEKYYENFEAYVKPKSNQVFSSYKFQCRLQKTNETCEEFVTDLKVLVKDCQYANPDRMVRDRIVFGTKSSKVREKLINEGSELTLEKALDIARTYELSQRQLQTMNIGEDPNVNSINRKKIYSKQTPKNSYPHKYEQGAKPRYKQDKSKLHVCQRCGYDHNAGSYCPAKGKQCKKCDKKDHFAKMCKTRKEKKVHEIDREECSNYYDSSDSDTLFVGALYNEKNESDTWCEDITVENVSINFQLDTGARCNVLNRTDFRRMKTNNVLSKPDSRLKSFSGHNIECDGKITLPITLKNQKHEVEFYVANTKSQSVLGAATCSEVGLIKRVYTLEAKYSDLFTGLGCLPGIHKIHETVEKLVPDIEINEIQLNAHLPISPEKYELFKKQTESDEILQQMKKINEEGWPLKKEELPEDLKMYWQFRNEITCIDNLLYKGLKLIIPTSLRKEMLQLIHETHMGIVKCKTRAREFMYWPGMMSDIQDIVEKCETCAINNKKTNNKEPMITSKLPDRPSSKLAADLFQYKGEHYLLTVDYYSKWPEIDKLDELSSSNTICYLKKQMSRFGYIDQLITDNGPQFACREFAQFAKEYGFVHTTTSPHFPQANGQAERFVQTVKSLIKKSKDPYKAMLDYRNTPLDEIELSPAQLHIGRRLKSSLPTSAPLLKPTVVNEQKVKKLYNKRQKTQEYYFNKRSGKPLRDLKDNETVMIEHNNQLTPGKVVRKHETPRSYIVETLGGTRLRRNRKHLKTTRATFQPEMEIEQHLDVNTPQQEIRNDPITENFKQATEINKPVQNQETQIERKSVEPTCSTRSGRSVKVPIKYNDYVCNSISVNSEGKEIYV</sequence>
<organism evidence="6 7">
    <name type="scientific">Mytilus edulis</name>
    <name type="common">Blue mussel</name>
    <dbReference type="NCBI Taxonomy" id="6550"/>
    <lineage>
        <taxon>Eukaryota</taxon>
        <taxon>Metazoa</taxon>
        <taxon>Spiralia</taxon>
        <taxon>Lophotrochozoa</taxon>
        <taxon>Mollusca</taxon>
        <taxon>Bivalvia</taxon>
        <taxon>Autobranchia</taxon>
        <taxon>Pteriomorphia</taxon>
        <taxon>Mytilida</taxon>
        <taxon>Mytiloidea</taxon>
        <taxon>Mytilidae</taxon>
        <taxon>Mytilinae</taxon>
        <taxon>Mytilus</taxon>
    </lineage>
</organism>
<protein>
    <recommendedName>
        <fullName evidence="5">Integrase catalytic domain-containing protein</fullName>
    </recommendedName>
</protein>
<dbReference type="GO" id="GO:0015074">
    <property type="term" value="P:DNA integration"/>
    <property type="evidence" value="ECO:0007669"/>
    <property type="project" value="InterPro"/>
</dbReference>
<dbReference type="InterPro" id="IPR050951">
    <property type="entry name" value="Retrovirus_Pol_polyprotein"/>
</dbReference>
<dbReference type="InterPro" id="IPR012337">
    <property type="entry name" value="RNaseH-like_sf"/>
</dbReference>
<dbReference type="Pfam" id="PF17921">
    <property type="entry name" value="Integrase_H2C2"/>
    <property type="match status" value="1"/>
</dbReference>
<dbReference type="Pfam" id="PF00665">
    <property type="entry name" value="rve"/>
    <property type="match status" value="1"/>
</dbReference>
<keyword evidence="4" id="KW-0255">Endonuclease</keyword>
<comment type="caution">
    <text evidence="6">The sequence shown here is derived from an EMBL/GenBank/DDBJ whole genome shotgun (WGS) entry which is preliminary data.</text>
</comment>